<dbReference type="Gene3D" id="3.40.190.10">
    <property type="entry name" value="Periplasmic binding protein-like II"/>
    <property type="match status" value="2"/>
</dbReference>
<keyword evidence="2" id="KW-1185">Reference proteome</keyword>
<dbReference type="RefSeq" id="WP_242033579.1">
    <property type="nucleotide sequence ID" value="NZ_JAMPLM010000008.1"/>
</dbReference>
<dbReference type="Pfam" id="PF12974">
    <property type="entry name" value="Phosphonate-bd"/>
    <property type="match status" value="1"/>
</dbReference>
<evidence type="ECO:0000313" key="1">
    <source>
        <dbReference type="EMBL" id="MEP1058984.1"/>
    </source>
</evidence>
<dbReference type="EMBL" id="JAMPLM010000008">
    <property type="protein sequence ID" value="MEP1058984.1"/>
    <property type="molecule type" value="Genomic_DNA"/>
</dbReference>
<dbReference type="Proteomes" id="UP001476950">
    <property type="component" value="Unassembled WGS sequence"/>
</dbReference>
<dbReference type="PANTHER" id="PTHR35841">
    <property type="entry name" value="PHOSPHONATES-BINDING PERIPLASMIC PROTEIN"/>
    <property type="match status" value="1"/>
</dbReference>
<reference evidence="1 2" key="1">
    <citation type="submission" date="2022-04" db="EMBL/GenBank/DDBJ databases">
        <title>Positive selection, recombination, and allopatry shape intraspecific diversity of widespread and dominant cyanobacteria.</title>
        <authorList>
            <person name="Wei J."/>
            <person name="Shu W."/>
            <person name="Hu C."/>
        </authorList>
    </citation>
    <scope>NUCLEOTIDE SEQUENCE [LARGE SCALE GENOMIC DNA]</scope>
    <source>
        <strain evidence="1 2">AS-A4</strain>
    </source>
</reference>
<comment type="caution">
    <text evidence="1">The sequence shown here is derived from an EMBL/GenBank/DDBJ whole genome shotgun (WGS) entry which is preliminary data.</text>
</comment>
<evidence type="ECO:0000313" key="2">
    <source>
        <dbReference type="Proteomes" id="UP001476950"/>
    </source>
</evidence>
<dbReference type="SUPFAM" id="SSF53850">
    <property type="entry name" value="Periplasmic binding protein-like II"/>
    <property type="match status" value="1"/>
</dbReference>
<organism evidence="1 2">
    <name type="scientific">Stenomitos frigidus AS-A4</name>
    <dbReference type="NCBI Taxonomy" id="2933935"/>
    <lineage>
        <taxon>Bacteria</taxon>
        <taxon>Bacillati</taxon>
        <taxon>Cyanobacteriota</taxon>
        <taxon>Cyanophyceae</taxon>
        <taxon>Leptolyngbyales</taxon>
        <taxon>Leptolyngbyaceae</taxon>
        <taxon>Stenomitos</taxon>
    </lineage>
</organism>
<protein>
    <submittedName>
        <fullName evidence="1">PhnD/SsuA/transferrin family substrate-binding protein</fullName>
    </submittedName>
</protein>
<proteinExistence type="predicted"/>
<name>A0ABV0KID9_9CYAN</name>
<dbReference type="PANTHER" id="PTHR35841:SF1">
    <property type="entry name" value="PHOSPHONATES-BINDING PERIPLASMIC PROTEIN"/>
    <property type="match status" value="1"/>
</dbReference>
<gene>
    <name evidence="1" type="ORF">NDI38_11110</name>
</gene>
<sequence>MQSVHPAEVFATQPLLKPSSHADMLHTFSDAELQSQGSPTTTPIKLRAVSYLAPNWFEFYQAVVSSLGRRLQVETQLVQAHCDPLHDPLLDQDQWDLAFICGLPFVRYQRVAPKQLRAIAAPVMQASRYQNRPFYFADVVVKADSGFHSFADLAGATVCYNDPGSNSGYYLLCDRLLQENAPRFFSSAMQSGSHQHSMRWVLEGKVACAAIDSTVLEQECRLFPELSGLRVIESIGPCMMPPVVLAQHLGEALIQQVQAALLKPNALLQAAMNRMAMERYAAVTDHEYGAIAQMFDAVVNAGYAL</sequence>
<accession>A0ABV0KID9</accession>